<sequence>MYQQKSPRNYAKIACIECVKSRRKCEAISSHQPCKRCLEKNLSCTYTPSTRKRGPKPKRNTLGTITQLQDFNPEEVSEINKTAIFENDIVYGLQLPEEIKPALSDRCANCYEQKKACEHSGIPGRFRCERCRKRKTMCLIQCIECYKKNKDKKETIPRCSHCKIITEDPPLDYNFIRENEKIYMKFSNNAKIEITQEKFKDLLKLQRSGSLDDPNNQLQSSVADSEIFLSNNMITEPLPWVDTSYSYSFQPLVDVVDPLPQPFAFNYYDTFFNI</sequence>
<dbReference type="Proteomes" id="UP000439903">
    <property type="component" value="Unassembled WGS sequence"/>
</dbReference>
<gene>
    <name evidence="2" type="ORF">F8M41_002277</name>
</gene>
<evidence type="ECO:0000259" key="1">
    <source>
        <dbReference type="PROSITE" id="PS50048"/>
    </source>
</evidence>
<dbReference type="CDD" id="cd00067">
    <property type="entry name" value="GAL4"/>
    <property type="match status" value="1"/>
</dbReference>
<accession>A0A8H3XFI0</accession>
<name>A0A8H3XFI0_GIGMA</name>
<dbReference type="EMBL" id="WTPW01001194">
    <property type="protein sequence ID" value="KAF0449990.1"/>
    <property type="molecule type" value="Genomic_DNA"/>
</dbReference>
<dbReference type="SUPFAM" id="SSF57701">
    <property type="entry name" value="Zn2/Cys6 DNA-binding domain"/>
    <property type="match status" value="1"/>
</dbReference>
<dbReference type="GO" id="GO:0008270">
    <property type="term" value="F:zinc ion binding"/>
    <property type="evidence" value="ECO:0007669"/>
    <property type="project" value="InterPro"/>
</dbReference>
<keyword evidence="3" id="KW-1185">Reference proteome</keyword>
<comment type="caution">
    <text evidence="2">The sequence shown here is derived from an EMBL/GenBank/DDBJ whole genome shotgun (WGS) entry which is preliminary data.</text>
</comment>
<protein>
    <recommendedName>
        <fullName evidence="1">Zn(2)-C6 fungal-type domain-containing protein</fullName>
    </recommendedName>
</protein>
<feature type="domain" description="Zn(2)-C6 fungal-type" evidence="1">
    <location>
        <begin position="14"/>
        <end position="46"/>
    </location>
</feature>
<dbReference type="SMART" id="SM00066">
    <property type="entry name" value="GAL4"/>
    <property type="match status" value="1"/>
</dbReference>
<evidence type="ECO:0000313" key="3">
    <source>
        <dbReference type="Proteomes" id="UP000439903"/>
    </source>
</evidence>
<dbReference type="GO" id="GO:0000981">
    <property type="term" value="F:DNA-binding transcription factor activity, RNA polymerase II-specific"/>
    <property type="evidence" value="ECO:0007669"/>
    <property type="project" value="InterPro"/>
</dbReference>
<dbReference type="OrthoDB" id="2432017at2759"/>
<dbReference type="InterPro" id="IPR001138">
    <property type="entry name" value="Zn2Cys6_DnaBD"/>
</dbReference>
<dbReference type="Gene3D" id="4.10.240.10">
    <property type="entry name" value="Zn(2)-C6 fungal-type DNA-binding domain"/>
    <property type="match status" value="1"/>
</dbReference>
<dbReference type="Pfam" id="PF00172">
    <property type="entry name" value="Zn_clus"/>
    <property type="match status" value="1"/>
</dbReference>
<proteinExistence type="predicted"/>
<dbReference type="InterPro" id="IPR036864">
    <property type="entry name" value="Zn2-C6_fun-type_DNA-bd_sf"/>
</dbReference>
<organism evidence="2 3">
    <name type="scientific">Gigaspora margarita</name>
    <dbReference type="NCBI Taxonomy" id="4874"/>
    <lineage>
        <taxon>Eukaryota</taxon>
        <taxon>Fungi</taxon>
        <taxon>Fungi incertae sedis</taxon>
        <taxon>Mucoromycota</taxon>
        <taxon>Glomeromycotina</taxon>
        <taxon>Glomeromycetes</taxon>
        <taxon>Diversisporales</taxon>
        <taxon>Gigasporaceae</taxon>
        <taxon>Gigaspora</taxon>
    </lineage>
</organism>
<evidence type="ECO:0000313" key="2">
    <source>
        <dbReference type="EMBL" id="KAF0449990.1"/>
    </source>
</evidence>
<dbReference type="PROSITE" id="PS50048">
    <property type="entry name" value="ZN2_CY6_FUNGAL_2"/>
    <property type="match status" value="1"/>
</dbReference>
<dbReference type="AlphaFoldDB" id="A0A8H3XFI0"/>
<reference evidence="2 3" key="1">
    <citation type="journal article" date="2019" name="Environ. Microbiol.">
        <title>At the nexus of three kingdoms: the genome of the mycorrhizal fungus Gigaspora margarita provides insights into plant, endobacterial and fungal interactions.</title>
        <authorList>
            <person name="Venice F."/>
            <person name="Ghignone S."/>
            <person name="Salvioli di Fossalunga A."/>
            <person name="Amselem J."/>
            <person name="Novero M."/>
            <person name="Xianan X."/>
            <person name="Sedzielewska Toro K."/>
            <person name="Morin E."/>
            <person name="Lipzen A."/>
            <person name="Grigoriev I.V."/>
            <person name="Henrissat B."/>
            <person name="Martin F.M."/>
            <person name="Bonfante P."/>
        </authorList>
    </citation>
    <scope>NUCLEOTIDE SEQUENCE [LARGE SCALE GENOMIC DNA]</scope>
    <source>
        <strain evidence="2 3">BEG34</strain>
    </source>
</reference>